<keyword evidence="3" id="KW-1185">Reference proteome</keyword>
<dbReference type="Gene3D" id="3.90.550.10">
    <property type="entry name" value="Spore Coat Polysaccharide Biosynthesis Protein SpsA, Chain A"/>
    <property type="match status" value="1"/>
</dbReference>
<dbReference type="EMBL" id="FQXK01000012">
    <property type="protein sequence ID" value="SHI13186.1"/>
    <property type="molecule type" value="Genomic_DNA"/>
</dbReference>
<dbReference type="InterPro" id="IPR029044">
    <property type="entry name" value="Nucleotide-diphossugar_trans"/>
</dbReference>
<dbReference type="RefSeq" id="WP_073386860.1">
    <property type="nucleotide sequence ID" value="NZ_FQXK01000012.1"/>
</dbReference>
<dbReference type="PANTHER" id="PTHR22916">
    <property type="entry name" value="GLYCOSYLTRANSFERASE"/>
    <property type="match status" value="1"/>
</dbReference>
<name>A0A1M5YMG8_BUTFI</name>
<protein>
    <submittedName>
        <fullName evidence="2">Glycosyltransferase involved in cell wall bisynthesis</fullName>
    </submittedName>
</protein>
<reference evidence="3" key="1">
    <citation type="submission" date="2016-11" db="EMBL/GenBank/DDBJ databases">
        <authorList>
            <person name="Varghese N."/>
            <person name="Submissions S."/>
        </authorList>
    </citation>
    <scope>NUCLEOTIDE SEQUENCE [LARGE SCALE GENOMIC DNA]</scope>
    <source>
        <strain evidence="3">DSM 3071</strain>
    </source>
</reference>
<accession>A0A1M5YMG8</accession>
<dbReference type="Proteomes" id="UP000184278">
    <property type="component" value="Unassembled WGS sequence"/>
</dbReference>
<proteinExistence type="predicted"/>
<organism evidence="2 3">
    <name type="scientific">Butyrivibrio fibrisolvens DSM 3071</name>
    <dbReference type="NCBI Taxonomy" id="1121131"/>
    <lineage>
        <taxon>Bacteria</taxon>
        <taxon>Bacillati</taxon>
        <taxon>Bacillota</taxon>
        <taxon>Clostridia</taxon>
        <taxon>Lachnospirales</taxon>
        <taxon>Lachnospiraceae</taxon>
        <taxon>Butyrivibrio</taxon>
    </lineage>
</organism>
<feature type="domain" description="Glycosyltransferase 2-like" evidence="1">
    <location>
        <begin position="6"/>
        <end position="146"/>
    </location>
</feature>
<dbReference type="SUPFAM" id="SSF53448">
    <property type="entry name" value="Nucleotide-diphospho-sugar transferases"/>
    <property type="match status" value="1"/>
</dbReference>
<dbReference type="Pfam" id="PF00535">
    <property type="entry name" value="Glycos_transf_2"/>
    <property type="match status" value="1"/>
</dbReference>
<dbReference type="InterPro" id="IPR001173">
    <property type="entry name" value="Glyco_trans_2-like"/>
</dbReference>
<gene>
    <name evidence="2" type="ORF">SAMN02745229_01596</name>
</gene>
<keyword evidence="2" id="KW-0808">Transferase</keyword>
<dbReference type="GeneID" id="89511966"/>
<evidence type="ECO:0000313" key="2">
    <source>
        <dbReference type="EMBL" id="SHI13186.1"/>
    </source>
</evidence>
<dbReference type="CDD" id="cd00761">
    <property type="entry name" value="Glyco_tranf_GTA_type"/>
    <property type="match status" value="1"/>
</dbReference>
<sequence length="337" mass="39435">MGASVSIIVPVYNQEKYLGQCIESIVRQTYSNFECILVDDGSTDNSPRICDEFAKKDSRIKVIHKANQGVSSARKDGYELATSEYICFVDSDDFLADDFVKVMIEKMIETGSDVCSCSHFQYDNGNVITNTYEFPSLVIDKQQILDEYLLPIIGKIYADGYKNYPGYIWGKMYRRSLISCDCFPSERDFFPEDDLFHLYISKKINKAVFIPDKLVYYRVNETSFTHAYRKNIWQLCKNRHLRIVDFFNDNMDSRIQKRVSASGFFSVYVTLRNAYESGGYISFKKELKEMIGDDTFKPILLELDNKLLRPRQKVMVVLLRFRCYFFLYHAKNILFRK</sequence>
<dbReference type="STRING" id="1121131.SAMN02745229_01596"/>
<evidence type="ECO:0000259" key="1">
    <source>
        <dbReference type="Pfam" id="PF00535"/>
    </source>
</evidence>
<evidence type="ECO:0000313" key="3">
    <source>
        <dbReference type="Proteomes" id="UP000184278"/>
    </source>
</evidence>
<dbReference type="OrthoDB" id="3189257at2"/>
<dbReference type="AlphaFoldDB" id="A0A1M5YMG8"/>
<dbReference type="PANTHER" id="PTHR22916:SF3">
    <property type="entry name" value="UDP-GLCNAC:BETAGAL BETA-1,3-N-ACETYLGLUCOSAMINYLTRANSFERASE-LIKE PROTEIN 1"/>
    <property type="match status" value="1"/>
</dbReference>
<dbReference type="GO" id="GO:0016758">
    <property type="term" value="F:hexosyltransferase activity"/>
    <property type="evidence" value="ECO:0007669"/>
    <property type="project" value="UniProtKB-ARBA"/>
</dbReference>